<dbReference type="CDD" id="cd00959">
    <property type="entry name" value="DeoC"/>
    <property type="match status" value="1"/>
</dbReference>
<proteinExistence type="inferred from homology"/>
<dbReference type="Proteomes" id="UP000053105">
    <property type="component" value="Unassembled WGS sequence"/>
</dbReference>
<reference evidence="10 11" key="1">
    <citation type="submission" date="2015-07" db="EMBL/GenBank/DDBJ databases">
        <title>The genome of Melipona quadrifasciata.</title>
        <authorList>
            <person name="Pan H."/>
            <person name="Kapheim K."/>
        </authorList>
    </citation>
    <scope>NUCLEOTIDE SEQUENCE [LARGE SCALE GENOMIC DNA]</scope>
    <source>
        <strain evidence="10">0111107301</strain>
        <tissue evidence="10">Whole body</tissue>
    </source>
</reference>
<dbReference type="PIRSF" id="PIRSF001357">
    <property type="entry name" value="DeoC"/>
    <property type="match status" value="1"/>
</dbReference>
<evidence type="ECO:0000256" key="1">
    <source>
        <dbReference type="ARBA" id="ARBA00004816"/>
    </source>
</evidence>
<dbReference type="GO" id="GO:0004139">
    <property type="term" value="F:deoxyribose-phosphate aldolase activity"/>
    <property type="evidence" value="ECO:0007669"/>
    <property type="project" value="UniProtKB-EC"/>
</dbReference>
<dbReference type="AlphaFoldDB" id="A0A0M9A5Y5"/>
<evidence type="ECO:0000313" key="11">
    <source>
        <dbReference type="Proteomes" id="UP000053105"/>
    </source>
</evidence>
<dbReference type="Pfam" id="PF01791">
    <property type="entry name" value="DeoC"/>
    <property type="match status" value="1"/>
</dbReference>
<dbReference type="InterPro" id="IPR002915">
    <property type="entry name" value="DeoC/FbaB/LacD_aldolase"/>
</dbReference>
<keyword evidence="5 9" id="KW-0704">Schiff base</keyword>
<dbReference type="UniPathway" id="UPA00002">
    <property type="reaction ID" value="UER00468"/>
</dbReference>
<evidence type="ECO:0000256" key="5">
    <source>
        <dbReference type="ARBA" id="ARBA00023270"/>
    </source>
</evidence>
<dbReference type="STRING" id="166423.A0A0M9A5Y5"/>
<keyword evidence="11" id="KW-1185">Reference proteome</keyword>
<dbReference type="NCBIfam" id="TIGR00126">
    <property type="entry name" value="deoC"/>
    <property type="match status" value="1"/>
</dbReference>
<accession>A0A0M9A5Y5</accession>
<feature type="active site" description="Proton donor/acceptor" evidence="9">
    <location>
        <position position="243"/>
    </location>
</feature>
<comment type="catalytic activity">
    <reaction evidence="8">
        <text>2-deoxy-D-ribose 5-phosphate = D-glyceraldehyde 3-phosphate + acetaldehyde</text>
        <dbReference type="Rhea" id="RHEA:12821"/>
        <dbReference type="ChEBI" id="CHEBI:15343"/>
        <dbReference type="ChEBI" id="CHEBI:59776"/>
        <dbReference type="ChEBI" id="CHEBI:62877"/>
        <dbReference type="EC" id="4.1.2.4"/>
    </reaction>
</comment>
<name>A0A0M9A5Y5_9HYME</name>
<evidence type="ECO:0000256" key="7">
    <source>
        <dbReference type="ARBA" id="ARBA00032755"/>
    </source>
</evidence>
<evidence type="ECO:0000256" key="9">
    <source>
        <dbReference type="PIRSR" id="PIRSR001357-50"/>
    </source>
</evidence>
<dbReference type="PANTHER" id="PTHR10889:SF3">
    <property type="entry name" value="DEOXYRIBOSE-PHOSPHATE ALDOLASE"/>
    <property type="match status" value="1"/>
</dbReference>
<dbReference type="GO" id="GO:0009264">
    <property type="term" value="P:deoxyribonucleotide catabolic process"/>
    <property type="evidence" value="ECO:0007669"/>
    <property type="project" value="InterPro"/>
</dbReference>
<dbReference type="SMART" id="SM01133">
    <property type="entry name" value="DeoC"/>
    <property type="match status" value="1"/>
</dbReference>
<dbReference type="GO" id="GO:0005737">
    <property type="term" value="C:cytoplasm"/>
    <property type="evidence" value="ECO:0007669"/>
    <property type="project" value="InterPro"/>
</dbReference>
<dbReference type="PANTHER" id="PTHR10889">
    <property type="entry name" value="DEOXYRIBOSE-PHOSPHATE ALDOLASE"/>
    <property type="match status" value="1"/>
</dbReference>
<dbReference type="GO" id="GO:0016052">
    <property type="term" value="P:carbohydrate catabolic process"/>
    <property type="evidence" value="ECO:0007669"/>
    <property type="project" value="TreeGrafter"/>
</dbReference>
<protein>
    <recommendedName>
        <fullName evidence="3">deoxyribose-phosphate aldolase</fullName>
        <ecNumber evidence="3">4.1.2.4</ecNumber>
    </recommendedName>
    <alternativeName>
        <fullName evidence="7">2-deoxy-D-ribose 5-phosphate aldolase</fullName>
    </alternativeName>
    <alternativeName>
        <fullName evidence="6">Phosphodeoxyriboaldolase</fullName>
    </alternativeName>
</protein>
<keyword evidence="4" id="KW-0456">Lyase</keyword>
<comment type="similarity">
    <text evidence="2">Belongs to the DeoC/FbaB aldolase family. DeoC type 2 subfamily.</text>
</comment>
<sequence>MDIQKLANAIMNFDQSAIDEKVNSIRSKVNKLENHVKTAWLVKAIGFLDLTTLGGDDTPSKIETLCAKAANPLKLPNYSHLHTASVYVYPMRFVDAVSALEKLDKEHKISRATVGGGFPSGQFPLETRLREVEIGVELGADEIDIVINRPLALMQQWKELYEELKSFRAACSNKCLKVILAIGELGNMENIYKASMIAMMAGADFIKTSTGKEAINATLPAGIIMCQAIKDYHESTKRKVGLKPAGGIKIPQEALEWMMLVQTELGEEWLSKDLFRIGSSSLIDNIVEALQSN</sequence>
<dbReference type="Gene3D" id="3.20.20.70">
    <property type="entry name" value="Aldolase class I"/>
    <property type="match status" value="1"/>
</dbReference>
<evidence type="ECO:0000256" key="8">
    <source>
        <dbReference type="ARBA" id="ARBA00048791"/>
    </source>
</evidence>
<evidence type="ECO:0000256" key="6">
    <source>
        <dbReference type="ARBA" id="ARBA00031814"/>
    </source>
</evidence>
<dbReference type="InterPro" id="IPR011343">
    <property type="entry name" value="DeoC"/>
</dbReference>
<dbReference type="SUPFAM" id="SSF51569">
    <property type="entry name" value="Aldolase"/>
    <property type="match status" value="1"/>
</dbReference>
<dbReference type="GO" id="GO:0046386">
    <property type="term" value="P:deoxyribose phosphate catabolic process"/>
    <property type="evidence" value="ECO:0007669"/>
    <property type="project" value="UniProtKB-UniPathway"/>
</dbReference>
<comment type="pathway">
    <text evidence="1">Carbohydrate degradation; 2-deoxy-D-ribose 1-phosphate degradation; D-glyceraldehyde 3-phosphate and acetaldehyde from 2-deoxy-alpha-D-ribose 1-phosphate: step 2/2.</text>
</comment>
<organism evidence="10 11">
    <name type="scientific">Melipona quadrifasciata</name>
    <dbReference type="NCBI Taxonomy" id="166423"/>
    <lineage>
        <taxon>Eukaryota</taxon>
        <taxon>Metazoa</taxon>
        <taxon>Ecdysozoa</taxon>
        <taxon>Arthropoda</taxon>
        <taxon>Hexapoda</taxon>
        <taxon>Insecta</taxon>
        <taxon>Pterygota</taxon>
        <taxon>Neoptera</taxon>
        <taxon>Endopterygota</taxon>
        <taxon>Hymenoptera</taxon>
        <taxon>Apocrita</taxon>
        <taxon>Aculeata</taxon>
        <taxon>Apoidea</taxon>
        <taxon>Anthophila</taxon>
        <taxon>Apidae</taxon>
        <taxon>Melipona</taxon>
    </lineage>
</organism>
<evidence type="ECO:0000256" key="4">
    <source>
        <dbReference type="ARBA" id="ARBA00023239"/>
    </source>
</evidence>
<evidence type="ECO:0000256" key="3">
    <source>
        <dbReference type="ARBA" id="ARBA00012515"/>
    </source>
</evidence>
<dbReference type="InterPro" id="IPR013785">
    <property type="entry name" value="Aldolase_TIM"/>
</dbReference>
<feature type="active site" description="Schiff-base intermediate with acetaldehyde" evidence="9">
    <location>
        <position position="207"/>
    </location>
</feature>
<dbReference type="EMBL" id="KQ435727">
    <property type="protein sequence ID" value="KOX77910.1"/>
    <property type="molecule type" value="Genomic_DNA"/>
</dbReference>
<dbReference type="OrthoDB" id="70823at2759"/>
<gene>
    <name evidence="10" type="ORF">WN51_05796</name>
</gene>
<dbReference type="EC" id="4.1.2.4" evidence="3"/>
<evidence type="ECO:0000256" key="2">
    <source>
        <dbReference type="ARBA" id="ARBA00009473"/>
    </source>
</evidence>
<evidence type="ECO:0000313" key="10">
    <source>
        <dbReference type="EMBL" id="KOX77910.1"/>
    </source>
</evidence>